<dbReference type="PROSITE" id="PS50097">
    <property type="entry name" value="BTB"/>
    <property type="match status" value="2"/>
</dbReference>
<evidence type="ECO:0000313" key="5">
    <source>
        <dbReference type="Proteomes" id="UP001328107"/>
    </source>
</evidence>
<dbReference type="Pfam" id="PF26017">
    <property type="entry name" value="BACK_BTBD8"/>
    <property type="match status" value="1"/>
</dbReference>
<feature type="compositionally biased region" description="Basic and acidic residues" evidence="2">
    <location>
        <begin position="874"/>
        <end position="889"/>
    </location>
</feature>
<gene>
    <name evidence="4" type="ORF">PMAYCL1PPCAC_04357</name>
</gene>
<evidence type="ECO:0000313" key="4">
    <source>
        <dbReference type="EMBL" id="GMR34162.1"/>
    </source>
</evidence>
<feature type="compositionally biased region" description="Polar residues" evidence="2">
    <location>
        <begin position="179"/>
        <end position="188"/>
    </location>
</feature>
<protein>
    <recommendedName>
        <fullName evidence="3">BTB domain-containing protein</fullName>
    </recommendedName>
</protein>
<name>A0AAN4Z416_9BILA</name>
<dbReference type="EMBL" id="BTRK01000001">
    <property type="protein sequence ID" value="GMR34162.1"/>
    <property type="molecule type" value="Genomic_DNA"/>
</dbReference>
<feature type="compositionally biased region" description="Basic and acidic residues" evidence="2">
    <location>
        <begin position="157"/>
        <end position="168"/>
    </location>
</feature>
<dbReference type="Gene3D" id="3.30.710.10">
    <property type="entry name" value="Potassium Channel Kv1.1, Chain A"/>
    <property type="match status" value="2"/>
</dbReference>
<reference evidence="5" key="1">
    <citation type="submission" date="2022-10" db="EMBL/GenBank/DDBJ databases">
        <title>Genome assembly of Pristionchus species.</title>
        <authorList>
            <person name="Yoshida K."/>
            <person name="Sommer R.J."/>
        </authorList>
    </citation>
    <scope>NUCLEOTIDE SEQUENCE [LARGE SCALE GENOMIC DNA]</scope>
    <source>
        <strain evidence="5">RS5460</strain>
    </source>
</reference>
<dbReference type="Pfam" id="PF00651">
    <property type="entry name" value="BTB"/>
    <property type="match status" value="1"/>
</dbReference>
<evidence type="ECO:0000259" key="3">
    <source>
        <dbReference type="PROSITE" id="PS50097"/>
    </source>
</evidence>
<feature type="compositionally biased region" description="Low complexity" evidence="2">
    <location>
        <begin position="1053"/>
        <end position="1073"/>
    </location>
</feature>
<feature type="region of interest" description="Disordered" evidence="2">
    <location>
        <begin position="283"/>
        <end position="340"/>
    </location>
</feature>
<feature type="compositionally biased region" description="Low complexity" evidence="2">
    <location>
        <begin position="846"/>
        <end position="864"/>
    </location>
</feature>
<feature type="compositionally biased region" description="Low complexity" evidence="2">
    <location>
        <begin position="1021"/>
        <end position="1043"/>
    </location>
</feature>
<feature type="compositionally biased region" description="Polar residues" evidence="2">
    <location>
        <begin position="799"/>
        <end position="808"/>
    </location>
</feature>
<feature type="coiled-coil region" evidence="1">
    <location>
        <begin position="227"/>
        <end position="257"/>
    </location>
</feature>
<dbReference type="PANTHER" id="PTHR22427">
    <property type="entry name" value="GH15728P"/>
    <property type="match status" value="1"/>
</dbReference>
<sequence>MRSSSVVFTAPGTASPPEEYIADREKLQRRLAAGLRAAMATLVGNIENADLMLVSADGKKIPAHECILRARAPGFYQRHVEATISVMERQRNESGPREVAIGDIDSAGLEFFIHSVYTEDEIAMFPSTEGGAEERRDGGSRNSNRSFTMGDDEPELEEFRSDSPHRDPAPQGDRVTPMGQHNQMMKQHQPQQLQLPLQPAAVPYAAVQLQPVHLLQQPQMMTMPLQQVLLQQQQQALLQQQQQLQEQESLRQQLSRQHAGPIYAVPSTMTSFRDLASGSPMNSSIYSLGGRSEIGPDIPEEEEDERRDSARTEASVNSFIRLDSAPDATPSPSTPVASPTKRQKAIFPMFIGIGDDVDGDRVVPEGIRGRAMMAKRLSVASLTSLTSIDMMTTSEVNLDPPEKHPSCPLAADLLRMYLDNIDTDVAIKTENGDLFAHKCILSAMCPFFRQQLKKSPKLEMKGYSKNTVHFLLSFLYGGVTTIPDEVDIWEVVSLATHLNIKNLVELVTLHLKMTRCHYFHRPCSGCVSAAFDILPHLQSIRCLRPLYDEVMQWQSRHFSRIWKSRVFLHANEKWHRECFDAVIQYMDDETLIDIILSCERLQTCLPRVRSEASTVVATYVNEILDMALQFLAHSFHLIVTSKSFISQGKGLALNVGLLEELLPPLVHSLSADVAIKTYIGLMEIRESIRNTPQRVDERGFPVEENSPRFTTLVHRLCDLVDKHLLHFAASVVKADSFALLREEEQQRIHDTGLFVEMRQPKATPPRLSSFYRTYKRSASAGVQPLSGPMFDARKRTQSIERSPQSSPQHVRREPAEVPMEEEPKTYRKKEKTPEQTSEMDVTPTAQPVQQLQQQVQEVQQQPKPSTSRGASPRAAEKQKEEKRKTEKSEPTQAAKEAAPVPSKTTSPAPVSKEKEPSKELTTSSSSTKDQMTSSTREPVSRKTSEGRRSPVKAARQRAIETEDGGRFERQQTHTIIQPSEAAKAAAAASLPGPSPKKVPEKPKSVVKPMPQESLAKERALPRVGPAAAAPAAGRAAAAAAAKAEPSKLRSSIPRKAATPAAPSAAARSATDFATSRRRQPEPAAAAARAPRSPKTARKTMAN</sequence>
<feature type="compositionally biased region" description="Low complexity" evidence="2">
    <location>
        <begin position="1081"/>
        <end position="1093"/>
    </location>
</feature>
<comment type="caution">
    <text evidence="4">The sequence shown here is derived from an EMBL/GenBank/DDBJ whole genome shotgun (WGS) entry which is preliminary data.</text>
</comment>
<evidence type="ECO:0000256" key="1">
    <source>
        <dbReference type="SAM" id="Coils"/>
    </source>
</evidence>
<accession>A0AAN4Z416</accession>
<feature type="domain" description="BTB" evidence="3">
    <location>
        <begin position="49"/>
        <end position="118"/>
    </location>
</feature>
<feature type="region of interest" description="Disordered" evidence="2">
    <location>
        <begin position="795"/>
        <end position="1102"/>
    </location>
</feature>
<evidence type="ECO:0000256" key="2">
    <source>
        <dbReference type="SAM" id="MobiDB-lite"/>
    </source>
</evidence>
<dbReference type="PANTHER" id="PTHR22427:SF7">
    <property type="entry name" value="GH15728P"/>
    <property type="match status" value="1"/>
</dbReference>
<feature type="domain" description="BTB" evidence="3">
    <location>
        <begin position="423"/>
        <end position="484"/>
    </location>
</feature>
<dbReference type="SUPFAM" id="SSF54695">
    <property type="entry name" value="POZ domain"/>
    <property type="match status" value="1"/>
</dbReference>
<dbReference type="SMART" id="SM00225">
    <property type="entry name" value="BTB"/>
    <property type="match status" value="1"/>
</dbReference>
<feature type="compositionally biased region" description="Low complexity" evidence="2">
    <location>
        <begin position="323"/>
        <end position="340"/>
    </location>
</feature>
<feature type="compositionally biased region" description="Basic and acidic residues" evidence="2">
    <location>
        <begin position="810"/>
        <end position="825"/>
    </location>
</feature>
<keyword evidence="5" id="KW-1185">Reference proteome</keyword>
<dbReference type="InterPro" id="IPR000210">
    <property type="entry name" value="BTB/POZ_dom"/>
</dbReference>
<proteinExistence type="predicted"/>
<feature type="compositionally biased region" description="Low complexity" evidence="2">
    <location>
        <begin position="919"/>
        <end position="935"/>
    </location>
</feature>
<feature type="compositionally biased region" description="Polar residues" evidence="2">
    <location>
        <begin position="834"/>
        <end position="845"/>
    </location>
</feature>
<dbReference type="AlphaFoldDB" id="A0AAN4Z416"/>
<dbReference type="Proteomes" id="UP001328107">
    <property type="component" value="Unassembled WGS sequence"/>
</dbReference>
<keyword evidence="1" id="KW-0175">Coiled coil</keyword>
<feature type="compositionally biased region" description="Basic and acidic residues" evidence="2">
    <location>
        <begin position="938"/>
        <end position="948"/>
    </location>
</feature>
<feature type="region of interest" description="Disordered" evidence="2">
    <location>
        <begin position="128"/>
        <end position="192"/>
    </location>
</feature>
<dbReference type="InterPro" id="IPR011333">
    <property type="entry name" value="SKP1/BTB/POZ_sf"/>
</dbReference>
<dbReference type="InterPro" id="IPR043225">
    <property type="entry name" value="BACK_BTBD8"/>
</dbReference>
<feature type="compositionally biased region" description="Basic and acidic residues" evidence="2">
    <location>
        <begin position="957"/>
        <end position="971"/>
    </location>
</feature>
<organism evidence="4 5">
    <name type="scientific">Pristionchus mayeri</name>
    <dbReference type="NCBI Taxonomy" id="1317129"/>
    <lineage>
        <taxon>Eukaryota</taxon>
        <taxon>Metazoa</taxon>
        <taxon>Ecdysozoa</taxon>
        <taxon>Nematoda</taxon>
        <taxon>Chromadorea</taxon>
        <taxon>Rhabditida</taxon>
        <taxon>Rhabditina</taxon>
        <taxon>Diplogasteromorpha</taxon>
        <taxon>Diplogasteroidea</taxon>
        <taxon>Neodiplogasteridae</taxon>
        <taxon>Pristionchus</taxon>
    </lineage>
</organism>